<evidence type="ECO:0000256" key="2">
    <source>
        <dbReference type="ARBA" id="ARBA00022692"/>
    </source>
</evidence>
<evidence type="ECO:0000256" key="1">
    <source>
        <dbReference type="ARBA" id="ARBA00004127"/>
    </source>
</evidence>
<dbReference type="EMBL" id="CACRTV010000062">
    <property type="protein sequence ID" value="VYU53350.1"/>
    <property type="molecule type" value="Genomic_DNA"/>
</dbReference>
<proteinExistence type="predicted"/>
<evidence type="ECO:0000256" key="3">
    <source>
        <dbReference type="ARBA" id="ARBA00022989"/>
    </source>
</evidence>
<evidence type="ECO:0000256" key="4">
    <source>
        <dbReference type="ARBA" id="ARBA00023136"/>
    </source>
</evidence>
<dbReference type="Pfam" id="PF06803">
    <property type="entry name" value="DUF1232"/>
    <property type="match status" value="1"/>
</dbReference>
<comment type="subcellular location">
    <subcellularLocation>
        <location evidence="1">Endomembrane system</location>
        <topology evidence="1">Multi-pass membrane protein</topology>
    </subcellularLocation>
</comment>
<name>A0A6N3FMY5_9CLOT</name>
<keyword evidence="3" id="KW-1133">Transmembrane helix</keyword>
<evidence type="ECO:0000313" key="6">
    <source>
        <dbReference type="EMBL" id="VYU53350.1"/>
    </source>
</evidence>
<dbReference type="AlphaFoldDB" id="A0A6N3FMY5"/>
<accession>A0A6N3FMY5</accession>
<reference evidence="6" key="1">
    <citation type="submission" date="2019-11" db="EMBL/GenBank/DDBJ databases">
        <authorList>
            <person name="Feng L."/>
        </authorList>
    </citation>
    <scope>NUCLEOTIDE SEQUENCE</scope>
    <source>
        <strain evidence="6">CParaputrificumLFYP93</strain>
    </source>
</reference>
<protein>
    <recommendedName>
        <fullName evidence="5">DUF1232 domain-containing protein</fullName>
    </recommendedName>
</protein>
<keyword evidence="4" id="KW-0472">Membrane</keyword>
<dbReference type="InterPro" id="IPR010652">
    <property type="entry name" value="DUF1232"/>
</dbReference>
<sequence>MKISGVQAQLVGSDILSIINEFVKVDGLELKEVTVDNAINIKGTFKKGVSIDFSGQLTIEKVENSIVTAKFSKLKLMKLGFFRPIRSLALKIGLGQLKISGIDATKDRVIIDIKKLLKDIPYVDIDLKALYIKGQALHAEVENINISLMGNIIKVEEPEVITEDEEKDEEPVNKVTDYYTLGRDKLQEKLPDGAKKISDYIFVVPDIVALICRMLKDSRVPIKTKLVVSASLAYVIFPTDLIPDKIPFIGKIDEIAVVFFALNRIATDVPTKVILENWAGKDELVLVLKNGLEYVTNFTGAKNVEKLYNVVEELSTL</sequence>
<keyword evidence="2" id="KW-0812">Transmembrane</keyword>
<evidence type="ECO:0000259" key="5">
    <source>
        <dbReference type="Pfam" id="PF06803"/>
    </source>
</evidence>
<organism evidence="6">
    <name type="scientific">Clostridium paraputrificum</name>
    <dbReference type="NCBI Taxonomy" id="29363"/>
    <lineage>
        <taxon>Bacteria</taxon>
        <taxon>Bacillati</taxon>
        <taxon>Bacillota</taxon>
        <taxon>Clostridia</taxon>
        <taxon>Eubacteriales</taxon>
        <taxon>Clostridiaceae</taxon>
        <taxon>Clostridium</taxon>
    </lineage>
</organism>
<dbReference type="RefSeq" id="WP_156562006.1">
    <property type="nucleotide sequence ID" value="NZ_CACRTV010000062.1"/>
</dbReference>
<gene>
    <name evidence="6" type="ORF">CPLFYP93_02629</name>
</gene>
<feature type="domain" description="DUF1232" evidence="5">
    <location>
        <begin position="224"/>
        <end position="260"/>
    </location>
</feature>
<dbReference type="GO" id="GO:0012505">
    <property type="term" value="C:endomembrane system"/>
    <property type="evidence" value="ECO:0007669"/>
    <property type="project" value="UniProtKB-SubCell"/>
</dbReference>